<proteinExistence type="predicted"/>
<feature type="non-terminal residue" evidence="1">
    <location>
        <position position="1"/>
    </location>
</feature>
<dbReference type="AlphaFoldDB" id="A0A699RWD3"/>
<dbReference type="EMBL" id="BKCJ011122891">
    <property type="protein sequence ID" value="GFC89808.1"/>
    <property type="molecule type" value="Genomic_DNA"/>
</dbReference>
<comment type="caution">
    <text evidence="1">The sequence shown here is derived from an EMBL/GenBank/DDBJ whole genome shotgun (WGS) entry which is preliminary data.</text>
</comment>
<gene>
    <name evidence="1" type="ORF">Tci_861778</name>
</gene>
<evidence type="ECO:0000313" key="1">
    <source>
        <dbReference type="EMBL" id="GFC89808.1"/>
    </source>
</evidence>
<protein>
    <submittedName>
        <fullName evidence="1">Uncharacterized protein</fullName>
    </submittedName>
</protein>
<sequence>EEDGGTRIYACFRDELDNVVEEDGGWICFLCGNNSSKTKKCWESNSGDDGNIRDGVKIGSCGEIGEMASEAKRYLDKLSEGSGEMFPREAIV</sequence>
<accession>A0A699RWD3</accession>
<name>A0A699RWD3_TANCI</name>
<reference evidence="1" key="1">
    <citation type="journal article" date="2019" name="Sci. Rep.">
        <title>Draft genome of Tanacetum cinerariifolium, the natural source of mosquito coil.</title>
        <authorList>
            <person name="Yamashiro T."/>
            <person name="Shiraishi A."/>
            <person name="Satake H."/>
            <person name="Nakayama K."/>
        </authorList>
    </citation>
    <scope>NUCLEOTIDE SEQUENCE</scope>
</reference>
<organism evidence="1">
    <name type="scientific">Tanacetum cinerariifolium</name>
    <name type="common">Dalmatian daisy</name>
    <name type="synonym">Chrysanthemum cinerariifolium</name>
    <dbReference type="NCBI Taxonomy" id="118510"/>
    <lineage>
        <taxon>Eukaryota</taxon>
        <taxon>Viridiplantae</taxon>
        <taxon>Streptophyta</taxon>
        <taxon>Embryophyta</taxon>
        <taxon>Tracheophyta</taxon>
        <taxon>Spermatophyta</taxon>
        <taxon>Magnoliopsida</taxon>
        <taxon>eudicotyledons</taxon>
        <taxon>Gunneridae</taxon>
        <taxon>Pentapetalae</taxon>
        <taxon>asterids</taxon>
        <taxon>campanulids</taxon>
        <taxon>Asterales</taxon>
        <taxon>Asteraceae</taxon>
        <taxon>Asteroideae</taxon>
        <taxon>Anthemideae</taxon>
        <taxon>Anthemidinae</taxon>
        <taxon>Tanacetum</taxon>
    </lineage>
</organism>